<dbReference type="Gene3D" id="3.10.450.40">
    <property type="match status" value="1"/>
</dbReference>
<dbReference type="OrthoDB" id="5378341at2"/>
<keyword evidence="9" id="KW-0865">Zymogen</keyword>
<feature type="domain" description="Peptidase M4 C-terminal" evidence="13">
    <location>
        <begin position="334"/>
        <end position="483"/>
    </location>
</feature>
<comment type="cofactor">
    <cofactor evidence="1 11">
        <name>Zn(2+)</name>
        <dbReference type="ChEBI" id="CHEBI:29105"/>
    </cofactor>
</comment>
<keyword evidence="8 11" id="KW-0482">Metalloprotease</keyword>
<evidence type="ECO:0000256" key="9">
    <source>
        <dbReference type="ARBA" id="ARBA00023145"/>
    </source>
</evidence>
<dbReference type="EMBL" id="UGOB01000001">
    <property type="protein sequence ID" value="STX45410.1"/>
    <property type="molecule type" value="Genomic_DNA"/>
</dbReference>
<dbReference type="GO" id="GO:0005576">
    <property type="term" value="C:extracellular region"/>
    <property type="evidence" value="ECO:0007669"/>
    <property type="project" value="UniProtKB-SubCell"/>
</dbReference>
<evidence type="ECO:0000259" key="12">
    <source>
        <dbReference type="Pfam" id="PF01447"/>
    </source>
</evidence>
<reference evidence="15 17" key="1">
    <citation type="submission" date="2015-11" db="EMBL/GenBank/DDBJ databases">
        <title>Genomic analysis of 38 Legionella species identifies large and diverse effector repertoires.</title>
        <authorList>
            <person name="Burstein D."/>
            <person name="Amaro F."/>
            <person name="Zusman T."/>
            <person name="Lifshitz Z."/>
            <person name="Cohen O."/>
            <person name="Gilbert J.A."/>
            <person name="Pupko T."/>
            <person name="Shuman H.A."/>
            <person name="Segal G."/>
        </authorList>
    </citation>
    <scope>NUCLEOTIDE SEQUENCE [LARGE SCALE GENOMIC DNA]</scope>
    <source>
        <strain evidence="15 17">Lyon 8420412</strain>
    </source>
</reference>
<evidence type="ECO:0000313" key="17">
    <source>
        <dbReference type="Proteomes" id="UP000054691"/>
    </source>
</evidence>
<keyword evidence="7 11" id="KW-0862">Zinc</keyword>
<dbReference type="Pfam" id="PF03413">
    <property type="entry name" value="PepSY"/>
    <property type="match status" value="1"/>
</dbReference>
<dbReference type="PRINTS" id="PR00730">
    <property type="entry name" value="THERMOLYSIN"/>
</dbReference>
<keyword evidence="6 11" id="KW-0378">Hydrolase</keyword>
<comment type="function">
    <text evidence="11">Extracellular zinc metalloprotease.</text>
</comment>
<evidence type="ECO:0000256" key="4">
    <source>
        <dbReference type="ARBA" id="ARBA00022723"/>
    </source>
</evidence>
<dbReference type="GO" id="GO:0046872">
    <property type="term" value="F:metal ion binding"/>
    <property type="evidence" value="ECO:0007669"/>
    <property type="project" value="UniProtKB-UniRule"/>
</dbReference>
<dbReference type="Proteomes" id="UP000254476">
    <property type="component" value="Unassembled WGS sequence"/>
</dbReference>
<dbReference type="InterPro" id="IPR050728">
    <property type="entry name" value="Zinc_Metalloprotease_M4"/>
</dbReference>
<evidence type="ECO:0000256" key="8">
    <source>
        <dbReference type="ARBA" id="ARBA00023049"/>
    </source>
</evidence>
<dbReference type="Proteomes" id="UP000054691">
    <property type="component" value="Unassembled WGS sequence"/>
</dbReference>
<gene>
    <name evidence="16" type="primary">nprV</name>
    <name evidence="15" type="ORF">Lgra_3385</name>
    <name evidence="16" type="ORF">NCTC12388_02139</name>
</gene>
<feature type="active site" evidence="10">
    <location>
        <position position="324"/>
    </location>
</feature>
<sequence length="611" mass="69286">MRQILYLALGMFLISSNIFAAEWIKINNTNFNSYLQVTRQGISADKNNQFVLEKKITLSNSVIKNKYTQYYKGVAVFASRLSSTEDANERWWGVYLSGIEHDLPDVVPVITSQEAINLAKKAKAIKDSTELEQVQLYVMLDKENKKAKLVYLTSFMVHKTYPERPYFIIDAYSGKIVDQWNGLATRDAQGPGGNEKTGAYYYGRDFSPLLVSSACEMKTDNVETYNLNGKTSGEVLFKFTCPENTYKAINGAYSPLNDAHYFGNIVFEMYKNWYNINPLTTKLKLRVHYGQNYENAFWDGQQMTFGDGGRSLYPLTSLDVVAHEVSHGVTEQNSNLIYQYQAGGINEAFSDMAGEVAEYYMQHQKGKENDWMVGAYIIKGANAAMRYFDHPSKDGQSIEHARDYNDSLDVHFTSGVYNKAFYSLATKSNWGIKKAFEVFLVANQVYWTADATYDSAACGVVKAADDLNYEVNDVISSFNLVGVNGNCMTPDPDPTPDPKEVELKNGQIVSPLTVSPNQERRFLIHVPSVRTYPYTYKYLMIHLFNDVGNTKELSELFVRYDYEGVSQKIFLSNMENKNELFYLPLPPAGYYHILIKGKKTGVLSLQAYYGN</sequence>
<dbReference type="STRING" id="45066.Lgra_3385"/>
<dbReference type="Pfam" id="PF02868">
    <property type="entry name" value="Peptidase_M4_C"/>
    <property type="match status" value="1"/>
</dbReference>
<evidence type="ECO:0000259" key="13">
    <source>
        <dbReference type="Pfam" id="PF02868"/>
    </source>
</evidence>
<dbReference type="CDD" id="cd09597">
    <property type="entry name" value="M4_TLP"/>
    <property type="match status" value="1"/>
</dbReference>
<dbReference type="EC" id="3.4.24.-" evidence="11"/>
<dbReference type="GO" id="GO:0006508">
    <property type="term" value="P:proteolysis"/>
    <property type="evidence" value="ECO:0007669"/>
    <property type="project" value="UniProtKB-KW"/>
</dbReference>
<dbReference type="SUPFAM" id="SSF55486">
    <property type="entry name" value="Metalloproteases ('zincins'), catalytic domain"/>
    <property type="match status" value="1"/>
</dbReference>
<keyword evidence="5 11" id="KW-0732">Signal</keyword>
<dbReference type="Gene3D" id="3.10.170.10">
    <property type="match status" value="1"/>
</dbReference>
<evidence type="ECO:0000256" key="2">
    <source>
        <dbReference type="ARBA" id="ARBA00009388"/>
    </source>
</evidence>
<evidence type="ECO:0000313" key="15">
    <source>
        <dbReference type="EMBL" id="KTD05508.1"/>
    </source>
</evidence>
<feature type="active site" description="Proton donor" evidence="10">
    <location>
        <position position="411"/>
    </location>
</feature>
<feature type="chain" id="PRO_5023082619" description="Neutral metalloproteinase" evidence="11">
    <location>
        <begin position="21"/>
        <end position="611"/>
    </location>
</feature>
<dbReference type="InterPro" id="IPR025711">
    <property type="entry name" value="PepSY"/>
</dbReference>
<keyword evidence="3 11" id="KW-0645">Protease</keyword>
<evidence type="ECO:0000256" key="11">
    <source>
        <dbReference type="RuleBase" id="RU366073"/>
    </source>
</evidence>
<feature type="signal peptide" evidence="11">
    <location>
        <begin position="1"/>
        <end position="20"/>
    </location>
</feature>
<accession>A0A378JL18</accession>
<dbReference type="PANTHER" id="PTHR33794">
    <property type="entry name" value="BACILLOLYSIN"/>
    <property type="match status" value="1"/>
</dbReference>
<dbReference type="InterPro" id="IPR027268">
    <property type="entry name" value="Peptidase_M4/M1_CTD_sf"/>
</dbReference>
<evidence type="ECO:0000259" key="14">
    <source>
        <dbReference type="Pfam" id="PF03413"/>
    </source>
</evidence>
<reference evidence="16 18" key="2">
    <citation type="submission" date="2018-06" db="EMBL/GenBank/DDBJ databases">
        <authorList>
            <consortium name="Pathogen Informatics"/>
            <person name="Doyle S."/>
        </authorList>
    </citation>
    <scope>NUCLEOTIDE SEQUENCE [LARGE SCALE GENOMIC DNA]</scope>
    <source>
        <strain evidence="16 18">NCTC12388</strain>
    </source>
</reference>
<evidence type="ECO:0000313" key="16">
    <source>
        <dbReference type="EMBL" id="STX45410.1"/>
    </source>
</evidence>
<evidence type="ECO:0000256" key="5">
    <source>
        <dbReference type="ARBA" id="ARBA00022729"/>
    </source>
</evidence>
<dbReference type="InterPro" id="IPR001570">
    <property type="entry name" value="Peptidase_M4_C_domain"/>
</dbReference>
<comment type="subcellular location">
    <subcellularLocation>
        <location evidence="11">Secreted</location>
    </subcellularLocation>
</comment>
<dbReference type="GO" id="GO:0004222">
    <property type="term" value="F:metalloendopeptidase activity"/>
    <property type="evidence" value="ECO:0007669"/>
    <property type="project" value="UniProtKB-UniRule"/>
</dbReference>
<dbReference type="InterPro" id="IPR023612">
    <property type="entry name" value="Peptidase_M4"/>
</dbReference>
<feature type="domain" description="Peptidase M4" evidence="12">
    <location>
        <begin position="196"/>
        <end position="331"/>
    </location>
</feature>
<keyword evidence="11" id="KW-0964">Secreted</keyword>
<dbReference type="Gene3D" id="1.10.390.10">
    <property type="entry name" value="Neutral Protease Domain 2"/>
    <property type="match status" value="1"/>
</dbReference>
<dbReference type="EMBL" id="LNYE01000030">
    <property type="protein sequence ID" value="KTD05508.1"/>
    <property type="molecule type" value="Genomic_DNA"/>
</dbReference>
<evidence type="ECO:0000313" key="18">
    <source>
        <dbReference type="Proteomes" id="UP000254476"/>
    </source>
</evidence>
<comment type="similarity">
    <text evidence="2 11">Belongs to the peptidase M4 family.</text>
</comment>
<keyword evidence="4" id="KW-0479">Metal-binding</keyword>
<name>A0A378JL18_9GAMM</name>
<proteinExistence type="inferred from homology"/>
<feature type="domain" description="PepSY" evidence="14">
    <location>
        <begin position="110"/>
        <end position="180"/>
    </location>
</feature>
<dbReference type="InterPro" id="IPR013856">
    <property type="entry name" value="Peptidase_M4_domain"/>
</dbReference>
<evidence type="ECO:0000256" key="7">
    <source>
        <dbReference type="ARBA" id="ARBA00022833"/>
    </source>
</evidence>
<organism evidence="16 18">
    <name type="scientific">Legionella gratiana</name>
    <dbReference type="NCBI Taxonomy" id="45066"/>
    <lineage>
        <taxon>Bacteria</taxon>
        <taxon>Pseudomonadati</taxon>
        <taxon>Pseudomonadota</taxon>
        <taxon>Gammaproteobacteria</taxon>
        <taxon>Legionellales</taxon>
        <taxon>Legionellaceae</taxon>
        <taxon>Legionella</taxon>
    </lineage>
</organism>
<protein>
    <recommendedName>
        <fullName evidence="11">Neutral metalloproteinase</fullName>
        <ecNumber evidence="11">3.4.24.-</ecNumber>
    </recommendedName>
</protein>
<evidence type="ECO:0000256" key="3">
    <source>
        <dbReference type="ARBA" id="ARBA00022670"/>
    </source>
</evidence>
<evidence type="ECO:0000256" key="6">
    <source>
        <dbReference type="ARBA" id="ARBA00022801"/>
    </source>
</evidence>
<dbReference type="Pfam" id="PF01447">
    <property type="entry name" value="Peptidase_M4"/>
    <property type="match status" value="1"/>
</dbReference>
<keyword evidence="17" id="KW-1185">Reference proteome</keyword>
<dbReference type="PANTHER" id="PTHR33794:SF1">
    <property type="entry name" value="BACILLOLYSIN"/>
    <property type="match status" value="1"/>
</dbReference>
<dbReference type="AlphaFoldDB" id="A0A378JL18"/>
<evidence type="ECO:0000256" key="1">
    <source>
        <dbReference type="ARBA" id="ARBA00001947"/>
    </source>
</evidence>
<dbReference type="RefSeq" id="WP_065231772.1">
    <property type="nucleotide sequence ID" value="NZ_CAAAHW010000023.1"/>
</dbReference>
<evidence type="ECO:0000256" key="10">
    <source>
        <dbReference type="PIRSR" id="PIRSR623612-1"/>
    </source>
</evidence>